<dbReference type="InterPro" id="IPR050336">
    <property type="entry name" value="Chromosome_partition/occlusion"/>
</dbReference>
<evidence type="ECO:0000259" key="1">
    <source>
        <dbReference type="Pfam" id="PF17762"/>
    </source>
</evidence>
<name>A0A2M8EZ77_9BACT</name>
<dbReference type="GO" id="GO:0005694">
    <property type="term" value="C:chromosome"/>
    <property type="evidence" value="ECO:0007669"/>
    <property type="project" value="TreeGrafter"/>
</dbReference>
<protein>
    <recommendedName>
        <fullName evidence="1">ParB/Spo0J HTH domain-containing protein</fullName>
    </recommendedName>
</protein>
<evidence type="ECO:0000313" key="2">
    <source>
        <dbReference type="EMBL" id="PJC32204.1"/>
    </source>
</evidence>
<gene>
    <name evidence="2" type="ORF">CO051_03470</name>
</gene>
<dbReference type="PANTHER" id="PTHR33375">
    <property type="entry name" value="CHROMOSOME-PARTITIONING PROTEIN PARB-RELATED"/>
    <property type="match status" value="1"/>
</dbReference>
<dbReference type="PANTHER" id="PTHR33375:SF1">
    <property type="entry name" value="CHROMOSOME-PARTITIONING PROTEIN PARB-RELATED"/>
    <property type="match status" value="1"/>
</dbReference>
<accession>A0A2M8EZ77</accession>
<comment type="caution">
    <text evidence="2">The sequence shown here is derived from an EMBL/GenBank/DDBJ whole genome shotgun (WGS) entry which is preliminary data.</text>
</comment>
<dbReference type="Gene3D" id="1.10.10.2830">
    <property type="match status" value="1"/>
</dbReference>
<dbReference type="GO" id="GO:0007059">
    <property type="term" value="P:chromosome segregation"/>
    <property type="evidence" value="ECO:0007669"/>
    <property type="project" value="TreeGrafter"/>
</dbReference>
<reference evidence="3" key="1">
    <citation type="submission" date="2017-09" db="EMBL/GenBank/DDBJ databases">
        <title>Depth-based differentiation of microbial function through sediment-hosted aquifers and enrichment of novel symbionts in the deep terrestrial subsurface.</title>
        <authorList>
            <person name="Probst A.J."/>
            <person name="Ladd B."/>
            <person name="Jarett J.K."/>
            <person name="Geller-Mcgrath D.E."/>
            <person name="Sieber C.M.K."/>
            <person name="Emerson J.B."/>
            <person name="Anantharaman K."/>
            <person name="Thomas B.C."/>
            <person name="Malmstrom R."/>
            <person name="Stieglmeier M."/>
            <person name="Klingl A."/>
            <person name="Woyke T."/>
            <person name="Ryan C.M."/>
            <person name="Banfield J.F."/>
        </authorList>
    </citation>
    <scope>NUCLEOTIDE SEQUENCE [LARGE SCALE GENOMIC DNA]</scope>
</reference>
<organism evidence="2 3">
    <name type="scientific">Candidatus Roizmanbacteria bacterium CG_4_9_14_0_2_um_filter_39_13</name>
    <dbReference type="NCBI Taxonomy" id="1974839"/>
    <lineage>
        <taxon>Bacteria</taxon>
        <taxon>Candidatus Roizmaniibacteriota</taxon>
    </lineage>
</organism>
<feature type="domain" description="ParB/Spo0J HTH" evidence="1">
    <location>
        <begin position="27"/>
        <end position="115"/>
    </location>
</feature>
<dbReference type="Pfam" id="PF17762">
    <property type="entry name" value="HTH_ParB"/>
    <property type="match status" value="1"/>
</dbReference>
<evidence type="ECO:0000313" key="3">
    <source>
        <dbReference type="Proteomes" id="UP000231383"/>
    </source>
</evidence>
<dbReference type="SUPFAM" id="SSF109709">
    <property type="entry name" value="KorB DNA-binding domain-like"/>
    <property type="match status" value="1"/>
</dbReference>
<proteinExistence type="predicted"/>
<dbReference type="InterPro" id="IPR041468">
    <property type="entry name" value="HTH_ParB/Spo0J"/>
</dbReference>
<dbReference type="EMBL" id="PFSC01000096">
    <property type="protein sequence ID" value="PJC32204.1"/>
    <property type="molecule type" value="Genomic_DNA"/>
</dbReference>
<dbReference type="Proteomes" id="UP000231383">
    <property type="component" value="Unassembled WGS sequence"/>
</dbReference>
<dbReference type="AlphaFoldDB" id="A0A2M8EZ77"/>
<sequence length="192" mass="22396">MKTKSTEELFNLLKDEKDILRKSRIIHQLRVDKEIPLKKIAEVLQKHPSYISHMIRLLRIPQLAIDGYYAGQVSATHLMIVSRLQTEKQMKEAYEEILKNDLTAPQTEMLVRQLKFDVASDDHSSSPKDLDILAQKLQDKHEARVRIYQSRVRGKIVIEKRGKTQDTAEFIDKIYKLLSQEVDEGHHIEVLD</sequence>